<name>A0A5B7H3V6_PORTR</name>
<organism evidence="1 2">
    <name type="scientific">Portunus trituberculatus</name>
    <name type="common">Swimming crab</name>
    <name type="synonym">Neptunus trituberculatus</name>
    <dbReference type="NCBI Taxonomy" id="210409"/>
    <lineage>
        <taxon>Eukaryota</taxon>
        <taxon>Metazoa</taxon>
        <taxon>Ecdysozoa</taxon>
        <taxon>Arthropoda</taxon>
        <taxon>Crustacea</taxon>
        <taxon>Multicrustacea</taxon>
        <taxon>Malacostraca</taxon>
        <taxon>Eumalacostraca</taxon>
        <taxon>Eucarida</taxon>
        <taxon>Decapoda</taxon>
        <taxon>Pleocyemata</taxon>
        <taxon>Brachyura</taxon>
        <taxon>Eubrachyura</taxon>
        <taxon>Portunoidea</taxon>
        <taxon>Portunidae</taxon>
        <taxon>Portuninae</taxon>
        <taxon>Portunus</taxon>
    </lineage>
</organism>
<accession>A0A5B7H3V6</accession>
<sequence>MSVVSFVTLRDGLHYTTKPLIPVRCGVVHYCVHCLASPPLPSKQSLSQRKLSRKFFKESNVFFFLIPCTRQASVDASLTRKLKSLFRFHSQVSSG</sequence>
<comment type="caution">
    <text evidence="1">The sequence shown here is derived from an EMBL/GenBank/DDBJ whole genome shotgun (WGS) entry which is preliminary data.</text>
</comment>
<keyword evidence="2" id="KW-1185">Reference proteome</keyword>
<evidence type="ECO:0000313" key="1">
    <source>
        <dbReference type="EMBL" id="MPC65762.1"/>
    </source>
</evidence>
<dbReference type="Proteomes" id="UP000324222">
    <property type="component" value="Unassembled WGS sequence"/>
</dbReference>
<gene>
    <name evidence="1" type="ORF">E2C01_059898</name>
</gene>
<proteinExistence type="predicted"/>
<evidence type="ECO:0000313" key="2">
    <source>
        <dbReference type="Proteomes" id="UP000324222"/>
    </source>
</evidence>
<dbReference type="EMBL" id="VSRR010023794">
    <property type="protein sequence ID" value="MPC65762.1"/>
    <property type="molecule type" value="Genomic_DNA"/>
</dbReference>
<dbReference type="AlphaFoldDB" id="A0A5B7H3V6"/>
<protein>
    <submittedName>
        <fullName evidence="1">Uncharacterized protein</fullName>
    </submittedName>
</protein>
<reference evidence="1 2" key="1">
    <citation type="submission" date="2019-05" db="EMBL/GenBank/DDBJ databases">
        <title>Another draft genome of Portunus trituberculatus and its Hox gene families provides insights of decapod evolution.</title>
        <authorList>
            <person name="Jeong J.-H."/>
            <person name="Song I."/>
            <person name="Kim S."/>
            <person name="Choi T."/>
            <person name="Kim D."/>
            <person name="Ryu S."/>
            <person name="Kim W."/>
        </authorList>
    </citation>
    <scope>NUCLEOTIDE SEQUENCE [LARGE SCALE GENOMIC DNA]</scope>
    <source>
        <tissue evidence="1">Muscle</tissue>
    </source>
</reference>